<proteinExistence type="predicted"/>
<evidence type="ECO:0000256" key="6">
    <source>
        <dbReference type="SAM" id="Phobius"/>
    </source>
</evidence>
<keyword evidence="5 6" id="KW-0472">Membrane</keyword>
<accession>A0A8T7M7Z8</accession>
<evidence type="ECO:0000313" key="7">
    <source>
        <dbReference type="EMBL" id="NWJ48239.1"/>
    </source>
</evidence>
<reference evidence="7 8" key="1">
    <citation type="submission" date="2020-06" db="EMBL/GenBank/DDBJ databases">
        <title>Anoxygenic phototrophic Chloroflexota member uses a Type I reaction center.</title>
        <authorList>
            <person name="Tsuji J.M."/>
            <person name="Shaw N.A."/>
            <person name="Nagashima S."/>
            <person name="Venkiteswaran J."/>
            <person name="Schiff S.L."/>
            <person name="Hanada S."/>
            <person name="Tank M."/>
            <person name="Neufeld J.D."/>
        </authorList>
    </citation>
    <scope>NUCLEOTIDE SEQUENCE [LARGE SCALE GENOMIC DNA]</scope>
    <source>
        <strain evidence="7">L227-S17</strain>
    </source>
</reference>
<evidence type="ECO:0000256" key="2">
    <source>
        <dbReference type="ARBA" id="ARBA00022475"/>
    </source>
</evidence>
<dbReference type="AlphaFoldDB" id="A0A8T7M7Z8"/>
<keyword evidence="3 6" id="KW-0812">Transmembrane</keyword>
<dbReference type="CDD" id="cd06580">
    <property type="entry name" value="TM_PBP1_transp_TpRbsC_like"/>
    <property type="match status" value="1"/>
</dbReference>
<keyword evidence="2" id="KW-1003">Cell membrane</keyword>
<evidence type="ECO:0000313" key="8">
    <source>
        <dbReference type="Proteomes" id="UP000521676"/>
    </source>
</evidence>
<feature type="transmembrane region" description="Helical" evidence="6">
    <location>
        <begin position="292"/>
        <end position="312"/>
    </location>
</feature>
<feature type="transmembrane region" description="Helical" evidence="6">
    <location>
        <begin position="109"/>
        <end position="129"/>
    </location>
</feature>
<gene>
    <name evidence="7" type="ORF">HXX08_20480</name>
</gene>
<dbReference type="PANTHER" id="PTHR47089:SF1">
    <property type="entry name" value="GUANOSINE ABC TRANSPORTER PERMEASE PROTEIN NUPP"/>
    <property type="match status" value="1"/>
</dbReference>
<evidence type="ECO:0000256" key="3">
    <source>
        <dbReference type="ARBA" id="ARBA00022692"/>
    </source>
</evidence>
<feature type="transmembrane region" description="Helical" evidence="6">
    <location>
        <begin position="87"/>
        <end position="103"/>
    </location>
</feature>
<evidence type="ECO:0000256" key="5">
    <source>
        <dbReference type="ARBA" id="ARBA00023136"/>
    </source>
</evidence>
<evidence type="ECO:0000256" key="4">
    <source>
        <dbReference type="ARBA" id="ARBA00022989"/>
    </source>
</evidence>
<comment type="caution">
    <text evidence="7">The sequence shown here is derived from an EMBL/GenBank/DDBJ whole genome shotgun (WGS) entry which is preliminary data.</text>
</comment>
<evidence type="ECO:0000256" key="1">
    <source>
        <dbReference type="ARBA" id="ARBA00004651"/>
    </source>
</evidence>
<organism evidence="7 8">
    <name type="scientific">Candidatus Chlorohelix allophototropha</name>
    <dbReference type="NCBI Taxonomy" id="3003348"/>
    <lineage>
        <taxon>Bacteria</taxon>
        <taxon>Bacillati</taxon>
        <taxon>Chloroflexota</taxon>
        <taxon>Chloroflexia</taxon>
        <taxon>Candidatus Chloroheliales</taxon>
        <taxon>Candidatus Chloroheliaceae</taxon>
        <taxon>Candidatus Chlorohelix</taxon>
    </lineage>
</organism>
<dbReference type="Proteomes" id="UP000521676">
    <property type="component" value="Unassembled WGS sequence"/>
</dbReference>
<feature type="transmembrane region" description="Helical" evidence="6">
    <location>
        <begin position="269"/>
        <end position="285"/>
    </location>
</feature>
<dbReference type="EMBL" id="JACATZ010000003">
    <property type="protein sequence ID" value="NWJ48239.1"/>
    <property type="molecule type" value="Genomic_DNA"/>
</dbReference>
<keyword evidence="4 6" id="KW-1133">Transmembrane helix</keyword>
<dbReference type="PANTHER" id="PTHR47089">
    <property type="entry name" value="ABC TRANSPORTER, PERMEASE PROTEIN"/>
    <property type="match status" value="1"/>
</dbReference>
<feature type="transmembrane region" description="Helical" evidence="6">
    <location>
        <begin position="62"/>
        <end position="80"/>
    </location>
</feature>
<feature type="transmembrane region" description="Helical" evidence="6">
    <location>
        <begin position="318"/>
        <end position="337"/>
    </location>
</feature>
<comment type="subcellular location">
    <subcellularLocation>
        <location evidence="1">Cell membrane</location>
        <topology evidence="1">Multi-pass membrane protein</topology>
    </subcellularLocation>
</comment>
<feature type="transmembrane region" description="Helical" evidence="6">
    <location>
        <begin position="7"/>
        <end position="34"/>
    </location>
</feature>
<dbReference type="GO" id="GO:0005886">
    <property type="term" value="C:plasma membrane"/>
    <property type="evidence" value="ECO:0007669"/>
    <property type="project" value="UniProtKB-SubCell"/>
</dbReference>
<feature type="transmembrane region" description="Helical" evidence="6">
    <location>
        <begin position="240"/>
        <end position="257"/>
    </location>
</feature>
<feature type="transmembrane region" description="Helical" evidence="6">
    <location>
        <begin position="193"/>
        <end position="210"/>
    </location>
</feature>
<protein>
    <submittedName>
        <fullName evidence="7">ABC transporter permease</fullName>
    </submittedName>
</protein>
<dbReference type="Pfam" id="PF02653">
    <property type="entry name" value="BPD_transp_2"/>
    <property type="match status" value="1"/>
</dbReference>
<name>A0A8T7M7Z8_9CHLR</name>
<feature type="transmembrane region" description="Helical" evidence="6">
    <location>
        <begin position="141"/>
        <end position="161"/>
    </location>
</feature>
<sequence length="356" mass="38397">MKRPFDPLVLAIGIISPITAVLVGLFITAILLWASGKDASFVFGEIFRSAFVENFSETVVKAIPLALTGLAVAIAFRVRLWNIGAEGQFYAGVLAATALALGFPTLPAWVIIPAMLLAGMLGGALWALLPAILRAWLEVNEIISSLMLNYVAVLLADYFIFGPWRDPKGFNFPVTATFSDSARLPIIVEGTRIHFGLILALVVATLLWLLGRTRWGFELKVMGDNLNTARYAGIKVTRNIIFAFLLSGAVAGLAGMSEVTGVAGRLQQGISPGYGYTAIIVAWLARLNSWSILLVAVLFGGLLASGFTMQRIGVPSGLVTMLQGIILFCVLAGESLSRRLLYLRALRRNNEKKGQE</sequence>
<dbReference type="InterPro" id="IPR001851">
    <property type="entry name" value="ABC_transp_permease"/>
</dbReference>
<dbReference type="GO" id="GO:0022857">
    <property type="term" value="F:transmembrane transporter activity"/>
    <property type="evidence" value="ECO:0007669"/>
    <property type="project" value="InterPro"/>
</dbReference>